<comment type="caution">
    <text evidence="1">The sequence shown here is derived from an EMBL/GenBank/DDBJ whole genome shotgun (WGS) entry which is preliminary data.</text>
</comment>
<gene>
    <name evidence="1" type="ORF">CLV70_10284</name>
</gene>
<dbReference type="EMBL" id="PVZG01000002">
    <property type="protein sequence ID" value="PRY31873.1"/>
    <property type="molecule type" value="Genomic_DNA"/>
</dbReference>
<sequence length="74" mass="7785">MAGKVLLHRPPPAVLTAARLRPGTAGGLRYRAGRRTWAPRAGRAAAPRWITVATTAPATMPGFAEAEGLPVSER</sequence>
<proteinExistence type="predicted"/>
<name>A0A2T0SEV3_9ACTN</name>
<organism evidence="1 2">
    <name type="scientific">Pseudosporangium ferrugineum</name>
    <dbReference type="NCBI Taxonomy" id="439699"/>
    <lineage>
        <taxon>Bacteria</taxon>
        <taxon>Bacillati</taxon>
        <taxon>Actinomycetota</taxon>
        <taxon>Actinomycetes</taxon>
        <taxon>Micromonosporales</taxon>
        <taxon>Micromonosporaceae</taxon>
        <taxon>Pseudosporangium</taxon>
    </lineage>
</organism>
<keyword evidence="2" id="KW-1185">Reference proteome</keyword>
<protein>
    <submittedName>
        <fullName evidence="1">Uncharacterized protein</fullName>
    </submittedName>
</protein>
<reference evidence="1 2" key="1">
    <citation type="submission" date="2018-03" db="EMBL/GenBank/DDBJ databases">
        <title>Genomic Encyclopedia of Archaeal and Bacterial Type Strains, Phase II (KMG-II): from individual species to whole genera.</title>
        <authorList>
            <person name="Goeker M."/>
        </authorList>
    </citation>
    <scope>NUCLEOTIDE SEQUENCE [LARGE SCALE GENOMIC DNA]</scope>
    <source>
        <strain evidence="1 2">DSM 45348</strain>
    </source>
</reference>
<evidence type="ECO:0000313" key="1">
    <source>
        <dbReference type="EMBL" id="PRY31873.1"/>
    </source>
</evidence>
<dbReference type="Proteomes" id="UP000239209">
    <property type="component" value="Unassembled WGS sequence"/>
</dbReference>
<evidence type="ECO:0000313" key="2">
    <source>
        <dbReference type="Proteomes" id="UP000239209"/>
    </source>
</evidence>
<dbReference type="AlphaFoldDB" id="A0A2T0SEV3"/>
<accession>A0A2T0SEV3</accession>
<dbReference type="RefSeq" id="WP_146163957.1">
    <property type="nucleotide sequence ID" value="NZ_PVZG01000002.1"/>
</dbReference>